<comment type="caution">
    <text evidence="3">The sequence shown here is derived from an EMBL/GenBank/DDBJ whole genome shotgun (WGS) entry which is preliminary data.</text>
</comment>
<dbReference type="InterPro" id="IPR034113">
    <property type="entry name" value="SCP_GAPR1-like"/>
</dbReference>
<evidence type="ECO:0000259" key="1">
    <source>
        <dbReference type="SMART" id="SM00198"/>
    </source>
</evidence>
<dbReference type="Proteomes" id="UP000663836">
    <property type="component" value="Unassembled WGS sequence"/>
</dbReference>
<dbReference type="GO" id="GO:0005576">
    <property type="term" value="C:extracellular region"/>
    <property type="evidence" value="ECO:0007669"/>
    <property type="project" value="InterPro"/>
</dbReference>
<name>A0A820BWM9_9BILA</name>
<dbReference type="SUPFAM" id="SSF55797">
    <property type="entry name" value="PR-1-like"/>
    <property type="match status" value="1"/>
</dbReference>
<accession>A0A820BWM9</accession>
<dbReference type="Proteomes" id="UP000663864">
    <property type="component" value="Unassembled WGS sequence"/>
</dbReference>
<dbReference type="InterPro" id="IPR001283">
    <property type="entry name" value="CRISP-related"/>
</dbReference>
<dbReference type="EMBL" id="CAJOBD010014363">
    <property type="protein sequence ID" value="CAF4199374.1"/>
    <property type="molecule type" value="Genomic_DNA"/>
</dbReference>
<organism evidence="3 4">
    <name type="scientific">Rotaria sordida</name>
    <dbReference type="NCBI Taxonomy" id="392033"/>
    <lineage>
        <taxon>Eukaryota</taxon>
        <taxon>Metazoa</taxon>
        <taxon>Spiralia</taxon>
        <taxon>Gnathifera</taxon>
        <taxon>Rotifera</taxon>
        <taxon>Eurotatoria</taxon>
        <taxon>Bdelloidea</taxon>
        <taxon>Philodinida</taxon>
        <taxon>Philodinidae</taxon>
        <taxon>Rotaria</taxon>
    </lineage>
</organism>
<dbReference type="EMBL" id="CAJNOT010007976">
    <property type="protein sequence ID" value="CAF1513679.1"/>
    <property type="molecule type" value="Genomic_DNA"/>
</dbReference>
<dbReference type="PANTHER" id="PTHR10334">
    <property type="entry name" value="CYSTEINE-RICH SECRETORY PROTEIN-RELATED"/>
    <property type="match status" value="1"/>
</dbReference>
<protein>
    <recommendedName>
        <fullName evidence="1">SCP domain-containing protein</fullName>
    </recommendedName>
</protein>
<dbReference type="PROSITE" id="PS01009">
    <property type="entry name" value="CRISP_1"/>
    <property type="match status" value="1"/>
</dbReference>
<dbReference type="PRINTS" id="PR00837">
    <property type="entry name" value="V5TPXLIKE"/>
</dbReference>
<dbReference type="InterPro" id="IPR018244">
    <property type="entry name" value="Allrgn_V5/Tpx1_CS"/>
</dbReference>
<dbReference type="SMART" id="SM00198">
    <property type="entry name" value="SCP"/>
    <property type="match status" value="1"/>
</dbReference>
<evidence type="ECO:0000313" key="4">
    <source>
        <dbReference type="Proteomes" id="UP000663836"/>
    </source>
</evidence>
<evidence type="ECO:0000313" key="3">
    <source>
        <dbReference type="EMBL" id="CAF4199374.1"/>
    </source>
</evidence>
<proteinExistence type="predicted"/>
<dbReference type="AlphaFoldDB" id="A0A820BWM9"/>
<dbReference type="InterPro" id="IPR014044">
    <property type="entry name" value="CAP_dom"/>
</dbReference>
<feature type="domain" description="SCP" evidence="1">
    <location>
        <begin position="1"/>
        <end position="92"/>
    </location>
</feature>
<reference evidence="3" key="1">
    <citation type="submission" date="2021-02" db="EMBL/GenBank/DDBJ databases">
        <authorList>
            <person name="Nowell W R."/>
        </authorList>
    </citation>
    <scope>NUCLEOTIDE SEQUENCE</scope>
</reference>
<sequence length="103" mass="11396">MEHSKSGYGENLYMMSSSVPLTGTHGRDATQSWYDEIKDYNYNKPGFKKGIGHFTQVVWNGSTHLGVGIAFGNHGCNAFVVANYSPPGNYQGQFHENVLQPSH</sequence>
<dbReference type="CDD" id="cd05382">
    <property type="entry name" value="CAP_GAPR1-like"/>
    <property type="match status" value="1"/>
</dbReference>
<gene>
    <name evidence="3" type="ORF">JBS370_LOCUS36443</name>
    <name evidence="2" type="ORF">ZHD862_LOCUS38042</name>
</gene>
<dbReference type="InterPro" id="IPR035940">
    <property type="entry name" value="CAP_sf"/>
</dbReference>
<dbReference type="Gene3D" id="3.40.33.10">
    <property type="entry name" value="CAP"/>
    <property type="match status" value="1"/>
</dbReference>
<dbReference type="Pfam" id="PF00188">
    <property type="entry name" value="CAP"/>
    <property type="match status" value="1"/>
</dbReference>
<evidence type="ECO:0000313" key="2">
    <source>
        <dbReference type="EMBL" id="CAF1513679.1"/>
    </source>
</evidence>